<dbReference type="PROSITE" id="PS50987">
    <property type="entry name" value="HTH_ARSR_2"/>
    <property type="match status" value="1"/>
</dbReference>
<keyword evidence="3" id="KW-0804">Transcription</keyword>
<reference evidence="13 14" key="3">
    <citation type="journal article" date="2019" name="Nat. Med.">
        <title>A library of human gut bacterial isolates paired with longitudinal multiomics data enables mechanistic microbiome research.</title>
        <authorList>
            <person name="Poyet M."/>
            <person name="Groussin M."/>
            <person name="Gibbons S.M."/>
            <person name="Avila-Pacheco J."/>
            <person name="Jiang X."/>
            <person name="Kearney S.M."/>
            <person name="Perrotta A.R."/>
            <person name="Berdy B."/>
            <person name="Zhao S."/>
            <person name="Lieberman T.D."/>
            <person name="Swanson P.K."/>
            <person name="Smith M."/>
            <person name="Roesemann S."/>
            <person name="Alexander J.E."/>
            <person name="Rich S.A."/>
            <person name="Livny J."/>
            <person name="Vlamakis H."/>
            <person name="Clish C."/>
            <person name="Bullock K."/>
            <person name="Deik A."/>
            <person name="Scott J."/>
            <person name="Pierce K.A."/>
            <person name="Xavier R.J."/>
            <person name="Alm E.J."/>
        </authorList>
    </citation>
    <scope>NUCLEOTIDE SEQUENCE [LARGE SCALE GENOMIC DNA]</scope>
    <source>
        <strain evidence="8 14">BIOML-A4</strain>
        <strain evidence="9 13">BIOML-A7</strain>
    </source>
</reference>
<dbReference type="Proteomes" id="UP000472755">
    <property type="component" value="Unassembled WGS sequence"/>
</dbReference>
<feature type="domain" description="HTH arsR-type" evidence="4">
    <location>
        <begin position="1"/>
        <end position="88"/>
    </location>
</feature>
<protein>
    <submittedName>
        <fullName evidence="5">ArsR family transcriptional regulator</fullName>
    </submittedName>
    <submittedName>
        <fullName evidence="8">Autorepressor SdpR family transcription factor</fullName>
    </submittedName>
    <submittedName>
        <fullName evidence="7">Winged helix-turn-helix transcriptional regulator</fullName>
    </submittedName>
</protein>
<reference evidence="7 12" key="4">
    <citation type="submission" date="2019-08" db="EMBL/GenBank/DDBJ databases">
        <title>In-depth cultivation of the pig gut microbiome towards novel bacterial diversity and tailored functional studies.</title>
        <authorList>
            <person name="Wylensek D."/>
            <person name="Hitch T.C.A."/>
            <person name="Clavel T."/>
        </authorList>
    </citation>
    <scope>NUCLEOTIDE SEQUENCE [LARGE SCALE GENOMIC DNA]</scope>
    <source>
        <strain evidence="7 12">WCA3-601-WT-6J</strain>
    </source>
</reference>
<dbReference type="SUPFAM" id="SSF46785">
    <property type="entry name" value="Winged helix' DNA-binding domain"/>
    <property type="match status" value="1"/>
</dbReference>
<keyword evidence="10" id="KW-1185">Reference proteome</keyword>
<accession>A0A0W7TNS2</accession>
<reference evidence="5" key="1">
    <citation type="submission" date="2015-02" db="EMBL/GenBank/DDBJ databases">
        <title>A novel member of the family Ruminococcaceae isolated from human feces.</title>
        <authorList>
            <person name="Shkoporov A.N."/>
            <person name="Chaplin A.V."/>
            <person name="Motuzova O.V."/>
            <person name="Kafarskaia L.I."/>
            <person name="Khokhlova E.V."/>
            <person name="Efimov B.A."/>
        </authorList>
    </citation>
    <scope>NUCLEOTIDE SEQUENCE [LARGE SCALE GENOMIC DNA]</scope>
    <source>
        <strain evidence="5">585-1</strain>
    </source>
</reference>
<dbReference type="AlphaFoldDB" id="A0A0D8J2D9"/>
<name>A0A0D8J2D9_9FIRM</name>
<dbReference type="SMART" id="SM00418">
    <property type="entry name" value="HTH_ARSR"/>
    <property type="match status" value="1"/>
</dbReference>
<evidence type="ECO:0000313" key="12">
    <source>
        <dbReference type="Proteomes" id="UP000431913"/>
    </source>
</evidence>
<dbReference type="PANTHER" id="PTHR33154:SF33">
    <property type="entry name" value="TRANSCRIPTIONAL REPRESSOR SDPR"/>
    <property type="match status" value="1"/>
</dbReference>
<dbReference type="GO" id="GO:0003677">
    <property type="term" value="F:DNA binding"/>
    <property type="evidence" value="ECO:0007669"/>
    <property type="project" value="UniProtKB-KW"/>
</dbReference>
<dbReference type="InterPro" id="IPR001845">
    <property type="entry name" value="HTH_ArsR_DNA-bd_dom"/>
</dbReference>
<proteinExistence type="predicted"/>
<dbReference type="EMBL" id="WMZU01000023">
    <property type="protein sequence ID" value="MTS28233.1"/>
    <property type="molecule type" value="Genomic_DNA"/>
</dbReference>
<evidence type="ECO:0000313" key="9">
    <source>
        <dbReference type="EMBL" id="MTS50837.1"/>
    </source>
</evidence>
<dbReference type="NCBIfam" id="NF033789">
    <property type="entry name" value="repress_SdpR"/>
    <property type="match status" value="1"/>
</dbReference>
<dbReference type="Gene3D" id="1.10.10.10">
    <property type="entry name" value="Winged helix-like DNA-binding domain superfamily/Winged helix DNA-binding domain"/>
    <property type="match status" value="1"/>
</dbReference>
<dbReference type="GO" id="GO:0003700">
    <property type="term" value="F:DNA-binding transcription factor activity"/>
    <property type="evidence" value="ECO:0007669"/>
    <property type="project" value="InterPro"/>
</dbReference>
<dbReference type="PRINTS" id="PR00778">
    <property type="entry name" value="HTHARSR"/>
</dbReference>
<evidence type="ECO:0000256" key="2">
    <source>
        <dbReference type="ARBA" id="ARBA00023125"/>
    </source>
</evidence>
<evidence type="ECO:0000313" key="7">
    <source>
        <dbReference type="EMBL" id="MST91049.1"/>
    </source>
</evidence>
<evidence type="ECO:0000313" key="6">
    <source>
        <dbReference type="EMBL" id="KUE75375.1"/>
    </source>
</evidence>
<organism evidence="5 10">
    <name type="scientific">Ruthenibacterium lactatiformans</name>
    <dbReference type="NCBI Taxonomy" id="1550024"/>
    <lineage>
        <taxon>Bacteria</taxon>
        <taxon>Bacillati</taxon>
        <taxon>Bacillota</taxon>
        <taxon>Clostridia</taxon>
        <taxon>Eubacteriales</taxon>
        <taxon>Oscillospiraceae</taxon>
        <taxon>Ruthenibacterium</taxon>
    </lineage>
</organism>
<dbReference type="Proteomes" id="UP000032483">
    <property type="component" value="Unassembled WGS sequence"/>
</dbReference>
<dbReference type="PANTHER" id="PTHR33154">
    <property type="entry name" value="TRANSCRIPTIONAL REGULATOR, ARSR FAMILY"/>
    <property type="match status" value="1"/>
</dbReference>
<comment type="caution">
    <text evidence="5">The sequence shown here is derived from an EMBL/GenBank/DDBJ whole genome shotgun (WGS) entry which is preliminary data.</text>
</comment>
<evidence type="ECO:0000313" key="10">
    <source>
        <dbReference type="Proteomes" id="UP000032483"/>
    </source>
</evidence>
<dbReference type="InterPro" id="IPR051081">
    <property type="entry name" value="HTH_MetalResp_TranReg"/>
</dbReference>
<evidence type="ECO:0000256" key="1">
    <source>
        <dbReference type="ARBA" id="ARBA00023015"/>
    </source>
</evidence>
<gene>
    <name evidence="6" type="ORF">ASJ35_14360</name>
    <name evidence="7" type="ORF">FYJ76_03725</name>
    <name evidence="9" type="ORF">GMD52_04680</name>
    <name evidence="8" type="ORF">GMD59_13195</name>
    <name evidence="5" type="ORF">TQ39_05645</name>
</gene>
<evidence type="ECO:0000313" key="13">
    <source>
        <dbReference type="Proteomes" id="UP000449193"/>
    </source>
</evidence>
<dbReference type="Proteomes" id="UP000449193">
    <property type="component" value="Unassembled WGS sequence"/>
</dbReference>
<dbReference type="EMBL" id="JXXK01000005">
    <property type="protein sequence ID" value="KJF40691.1"/>
    <property type="molecule type" value="Genomic_DNA"/>
</dbReference>
<dbReference type="RefSeq" id="WP_009322107.1">
    <property type="nucleotide sequence ID" value="NZ_CAOJUJ010000032.1"/>
</dbReference>
<dbReference type="GeneID" id="42856107"/>
<dbReference type="PATRIC" id="fig|1550024.3.peg.1271"/>
<dbReference type="Pfam" id="PF01022">
    <property type="entry name" value="HTH_5"/>
    <property type="match status" value="1"/>
</dbReference>
<dbReference type="EMBL" id="WMZR01000004">
    <property type="protein sequence ID" value="MTS50837.1"/>
    <property type="molecule type" value="Genomic_DNA"/>
</dbReference>
<dbReference type="EMBL" id="VUNJ01000003">
    <property type="protein sequence ID" value="MST91049.1"/>
    <property type="molecule type" value="Genomic_DNA"/>
</dbReference>
<evidence type="ECO:0000259" key="4">
    <source>
        <dbReference type="PROSITE" id="PS50987"/>
    </source>
</evidence>
<dbReference type="InterPro" id="IPR047796">
    <property type="entry name" value="SdpR-like_repress"/>
</dbReference>
<dbReference type="Proteomes" id="UP000431913">
    <property type="component" value="Unassembled WGS sequence"/>
</dbReference>
<dbReference type="InterPro" id="IPR036390">
    <property type="entry name" value="WH_DNA-bd_sf"/>
</dbReference>
<accession>A0A0D8J2D9</accession>
<evidence type="ECO:0000313" key="14">
    <source>
        <dbReference type="Proteomes" id="UP000472755"/>
    </source>
</evidence>
<evidence type="ECO:0000313" key="5">
    <source>
        <dbReference type="EMBL" id="KJF40691.1"/>
    </source>
</evidence>
<dbReference type="InterPro" id="IPR011991">
    <property type="entry name" value="ArsR-like_HTH"/>
</dbReference>
<dbReference type="InterPro" id="IPR036388">
    <property type="entry name" value="WH-like_DNA-bd_sf"/>
</dbReference>
<dbReference type="CDD" id="cd00090">
    <property type="entry name" value="HTH_ARSR"/>
    <property type="match status" value="1"/>
</dbReference>
<keyword evidence="1" id="KW-0805">Transcription regulation</keyword>
<dbReference type="Proteomes" id="UP000053433">
    <property type="component" value="Unassembled WGS sequence"/>
</dbReference>
<evidence type="ECO:0000256" key="3">
    <source>
        <dbReference type="ARBA" id="ARBA00023163"/>
    </source>
</evidence>
<evidence type="ECO:0000313" key="8">
    <source>
        <dbReference type="EMBL" id="MTS28233.1"/>
    </source>
</evidence>
<dbReference type="EMBL" id="LMUA01000023">
    <property type="protein sequence ID" value="KUE75375.1"/>
    <property type="molecule type" value="Genomic_DNA"/>
</dbReference>
<reference evidence="6 11" key="2">
    <citation type="submission" date="2015-10" db="EMBL/GenBank/DDBJ databases">
        <title>A novel member of the family Ruminococcaceae isolated from human faeces.</title>
        <authorList>
            <person name="Shkoporov A.N."/>
            <person name="Chaplin A.V."/>
            <person name="Motuzova O.V."/>
            <person name="Kafarskaia L.I."/>
            <person name="Efimov B.A."/>
        </authorList>
    </citation>
    <scope>NUCLEOTIDE SEQUENCE [LARGE SCALE GENOMIC DNA]</scope>
    <source>
        <strain evidence="6 11">668</strain>
    </source>
</reference>
<dbReference type="NCBIfam" id="NF033788">
    <property type="entry name" value="HTH_metalloreg"/>
    <property type="match status" value="1"/>
</dbReference>
<evidence type="ECO:0000313" key="11">
    <source>
        <dbReference type="Proteomes" id="UP000053433"/>
    </source>
</evidence>
<keyword evidence="2" id="KW-0238">DNA-binding</keyword>
<sequence>MFDKTFKALSDPTRRQILELLRRGPKSAGEISEQFGTSGATISHHLSVLKDAGLVSDEKRGKYIFYELDTSVLQDMLAWVAGFAKGDGDETKQ</sequence>